<organism evidence="1 2">
    <name type="scientific">Zootermopsis nevadensis</name>
    <name type="common">Dampwood termite</name>
    <dbReference type="NCBI Taxonomy" id="136037"/>
    <lineage>
        <taxon>Eukaryota</taxon>
        <taxon>Metazoa</taxon>
        <taxon>Ecdysozoa</taxon>
        <taxon>Arthropoda</taxon>
        <taxon>Hexapoda</taxon>
        <taxon>Insecta</taxon>
        <taxon>Pterygota</taxon>
        <taxon>Neoptera</taxon>
        <taxon>Polyneoptera</taxon>
        <taxon>Dictyoptera</taxon>
        <taxon>Blattodea</taxon>
        <taxon>Blattoidea</taxon>
        <taxon>Termitoidae</taxon>
        <taxon>Termopsidae</taxon>
        <taxon>Zootermopsis</taxon>
    </lineage>
</organism>
<dbReference type="Proteomes" id="UP000027135">
    <property type="component" value="Unassembled WGS sequence"/>
</dbReference>
<proteinExistence type="predicted"/>
<evidence type="ECO:0000313" key="1">
    <source>
        <dbReference type="EMBL" id="KDR16667.1"/>
    </source>
</evidence>
<dbReference type="InParanoid" id="A0A067R3L0"/>
<keyword evidence="2" id="KW-1185">Reference proteome</keyword>
<protein>
    <submittedName>
        <fullName evidence="1">Uncharacterized protein</fullName>
    </submittedName>
</protein>
<dbReference type="AlphaFoldDB" id="A0A067R3L0"/>
<dbReference type="EMBL" id="KK852780">
    <property type="protein sequence ID" value="KDR16667.1"/>
    <property type="molecule type" value="Genomic_DNA"/>
</dbReference>
<gene>
    <name evidence="1" type="ORF">L798_08940</name>
</gene>
<evidence type="ECO:0000313" key="2">
    <source>
        <dbReference type="Proteomes" id="UP000027135"/>
    </source>
</evidence>
<name>A0A067R3L0_ZOONE</name>
<accession>A0A067R3L0</accession>
<reference evidence="1 2" key="1">
    <citation type="journal article" date="2014" name="Nat. Commun.">
        <title>Molecular traces of alternative social organization in a termite genome.</title>
        <authorList>
            <person name="Terrapon N."/>
            <person name="Li C."/>
            <person name="Robertson H.M."/>
            <person name="Ji L."/>
            <person name="Meng X."/>
            <person name="Booth W."/>
            <person name="Chen Z."/>
            <person name="Childers C.P."/>
            <person name="Glastad K.M."/>
            <person name="Gokhale K."/>
            <person name="Gowin J."/>
            <person name="Gronenberg W."/>
            <person name="Hermansen R.A."/>
            <person name="Hu H."/>
            <person name="Hunt B.G."/>
            <person name="Huylmans A.K."/>
            <person name="Khalil S.M."/>
            <person name="Mitchell R.D."/>
            <person name="Munoz-Torres M.C."/>
            <person name="Mustard J.A."/>
            <person name="Pan H."/>
            <person name="Reese J.T."/>
            <person name="Scharf M.E."/>
            <person name="Sun F."/>
            <person name="Vogel H."/>
            <person name="Xiao J."/>
            <person name="Yang W."/>
            <person name="Yang Z."/>
            <person name="Yang Z."/>
            <person name="Zhou J."/>
            <person name="Zhu J."/>
            <person name="Brent C.S."/>
            <person name="Elsik C.G."/>
            <person name="Goodisman M.A."/>
            <person name="Liberles D.A."/>
            <person name="Roe R.M."/>
            <person name="Vargo E.L."/>
            <person name="Vilcinskas A."/>
            <person name="Wang J."/>
            <person name="Bornberg-Bauer E."/>
            <person name="Korb J."/>
            <person name="Zhang G."/>
            <person name="Liebig J."/>
        </authorList>
    </citation>
    <scope>NUCLEOTIDE SEQUENCE [LARGE SCALE GENOMIC DNA]</scope>
    <source>
        <tissue evidence="1">Whole organism</tissue>
    </source>
</reference>
<sequence>MVLVVQRLVIRLITQVELYCPQSVNIVCTCYENVHCQLHACSVGSQDITTLPAHPSAPSSPSTSNIPLAKCDIYPTNQPFLVPVTLIRDEGKAVLTRRRYSVLEVRLQKLLTSAPDGDE</sequence>